<evidence type="ECO:0000256" key="2">
    <source>
        <dbReference type="ARBA" id="ARBA00008611"/>
    </source>
</evidence>
<organism evidence="9">
    <name type="scientific">Caldilinea aerophila</name>
    <dbReference type="NCBI Taxonomy" id="133453"/>
    <lineage>
        <taxon>Bacteria</taxon>
        <taxon>Bacillati</taxon>
        <taxon>Chloroflexota</taxon>
        <taxon>Caldilineae</taxon>
        <taxon>Caldilineales</taxon>
        <taxon>Caldilineaceae</taxon>
        <taxon>Caldilinea</taxon>
    </lineage>
</organism>
<evidence type="ECO:0000256" key="3">
    <source>
        <dbReference type="ARBA" id="ARBA00012426"/>
    </source>
</evidence>
<dbReference type="PIRSF" id="PIRSF005216">
    <property type="entry name" value="Pyruvoyl-dep_arg_deCO2ase"/>
    <property type="match status" value="1"/>
</dbReference>
<dbReference type="InterPro" id="IPR016105">
    <property type="entry name" value="Pyr-dep_his/arg-deCO2ase_sand"/>
</dbReference>
<evidence type="ECO:0000256" key="4">
    <source>
        <dbReference type="ARBA" id="ARBA00014727"/>
    </source>
</evidence>
<keyword evidence="6 9" id="KW-0456">Lyase</keyword>
<sequence>MRLIPRKLFLTRGVGIHKEKLTSFELALRDAGIAQFNLVRVSSIFPPHCQIISKEEGLKLLQPGEIVFSVIAEMSSNEPGRRIAASIGVARPADHDKYGYLSEHHSYGQTEKEAGDYAEDLAATMLATTLGINFDANKDYNERKEQYMMGGEIVDSTSITMATTAAPGGVWTTVISAAILI</sequence>
<evidence type="ECO:0000256" key="1">
    <source>
        <dbReference type="ARBA" id="ARBA00001928"/>
    </source>
</evidence>
<dbReference type="NCBIfam" id="TIGR00286">
    <property type="entry name" value="pyruvoyl-dependent arginine decarboxylase"/>
    <property type="match status" value="1"/>
</dbReference>
<comment type="caution">
    <text evidence="9">The sequence shown here is derived from an EMBL/GenBank/DDBJ whole genome shotgun (WGS) entry which is preliminary data.</text>
</comment>
<proteinExistence type="inferred from homology"/>
<dbReference type="SFLD" id="SFLDS00055">
    <property type="entry name" value="Pyruvoyl-Dependent_Histidine/A"/>
    <property type="match status" value="1"/>
</dbReference>
<dbReference type="Pfam" id="PF01862">
    <property type="entry name" value="PvlArgDC"/>
    <property type="match status" value="1"/>
</dbReference>
<dbReference type="AlphaFoldDB" id="A0A7C1JGE6"/>
<name>A0A7C1JGE6_9CHLR</name>
<dbReference type="HAMAP" id="MF_01404">
    <property type="entry name" value="PvlArgDC"/>
    <property type="match status" value="1"/>
</dbReference>
<dbReference type="Gene3D" id="3.30.60.30">
    <property type="match status" value="1"/>
</dbReference>
<dbReference type="GO" id="GO:0006527">
    <property type="term" value="P:L-arginine catabolic process"/>
    <property type="evidence" value="ECO:0007669"/>
    <property type="project" value="InterPro"/>
</dbReference>
<evidence type="ECO:0000256" key="7">
    <source>
        <dbReference type="ARBA" id="ARBA00023317"/>
    </source>
</evidence>
<dbReference type="GO" id="GO:0008792">
    <property type="term" value="F:arginine decarboxylase activity"/>
    <property type="evidence" value="ECO:0007669"/>
    <property type="project" value="UniProtKB-EC"/>
</dbReference>
<dbReference type="NCBIfam" id="NF009064">
    <property type="entry name" value="PRK12398.1"/>
    <property type="match status" value="1"/>
</dbReference>
<dbReference type="Gene3D" id="3.50.20.10">
    <property type="entry name" value="Pyruvoyl-Dependent Histidine Decarboxylase, subunit B"/>
    <property type="match status" value="1"/>
</dbReference>
<comment type="catalytic activity">
    <reaction evidence="8">
        <text>L-arginine + H(+) = agmatine + CO2</text>
        <dbReference type="Rhea" id="RHEA:17641"/>
        <dbReference type="ChEBI" id="CHEBI:15378"/>
        <dbReference type="ChEBI" id="CHEBI:16526"/>
        <dbReference type="ChEBI" id="CHEBI:32682"/>
        <dbReference type="ChEBI" id="CHEBI:58145"/>
        <dbReference type="EC" id="4.1.1.19"/>
    </reaction>
</comment>
<evidence type="ECO:0000256" key="8">
    <source>
        <dbReference type="ARBA" id="ARBA00049309"/>
    </source>
</evidence>
<reference evidence="9" key="1">
    <citation type="journal article" date="2020" name="mSystems">
        <title>Genome- and Community-Level Interaction Insights into Carbon Utilization and Element Cycling Functions of Hydrothermarchaeota in Hydrothermal Sediment.</title>
        <authorList>
            <person name="Zhou Z."/>
            <person name="Liu Y."/>
            <person name="Xu W."/>
            <person name="Pan J."/>
            <person name="Luo Z.H."/>
            <person name="Li M."/>
        </authorList>
    </citation>
    <scope>NUCLEOTIDE SEQUENCE [LARGE SCALE GENOMIC DNA]</scope>
    <source>
        <strain evidence="9">SpSt-289</strain>
    </source>
</reference>
<gene>
    <name evidence="9" type="ORF">ENQ20_20945</name>
</gene>
<dbReference type="SUPFAM" id="SSF56271">
    <property type="entry name" value="Pyruvoyl-dependent histidine and arginine decarboxylases"/>
    <property type="match status" value="1"/>
</dbReference>
<dbReference type="PANTHER" id="PTHR40438">
    <property type="entry name" value="PYRUVOYL-DEPENDENT ARGININE DECARBOXYLASE"/>
    <property type="match status" value="1"/>
</dbReference>
<accession>A0A7C1JGE6</accession>
<evidence type="ECO:0000256" key="6">
    <source>
        <dbReference type="ARBA" id="ARBA00023239"/>
    </source>
</evidence>
<comment type="similarity">
    <text evidence="2">Belongs to the pyruvoyl-dependent arginine decarboxylase family.</text>
</comment>
<dbReference type="EMBL" id="DSMG01000210">
    <property type="protein sequence ID" value="HDX33924.1"/>
    <property type="molecule type" value="Genomic_DNA"/>
</dbReference>
<evidence type="ECO:0000313" key="9">
    <source>
        <dbReference type="EMBL" id="HDX33924.1"/>
    </source>
</evidence>
<keyword evidence="5" id="KW-0210">Decarboxylase</keyword>
<dbReference type="OMA" id="SEHHSFG"/>
<dbReference type="EC" id="4.1.1.19" evidence="3"/>
<dbReference type="InterPro" id="IPR016104">
    <property type="entry name" value="Pyr-dep_his/arg-deCO2ase"/>
</dbReference>
<dbReference type="SFLD" id="SFLDG01170">
    <property type="entry name" value="Pyruvoyl-dependent_arginine_de"/>
    <property type="match status" value="1"/>
</dbReference>
<keyword evidence="7" id="KW-0670">Pyruvate</keyword>
<evidence type="ECO:0000256" key="5">
    <source>
        <dbReference type="ARBA" id="ARBA00022793"/>
    </source>
</evidence>
<dbReference type="PANTHER" id="PTHR40438:SF1">
    <property type="entry name" value="PYRUVOYL-DEPENDENT ARGININE DECARBOXYLASE"/>
    <property type="match status" value="1"/>
</dbReference>
<dbReference type="InterPro" id="IPR002724">
    <property type="entry name" value="Pyruvoyl-dep_arg_deCO2ase"/>
</dbReference>
<comment type="cofactor">
    <cofactor evidence="1">
        <name>pyruvate</name>
        <dbReference type="ChEBI" id="CHEBI:15361"/>
    </cofactor>
</comment>
<protein>
    <recommendedName>
        <fullName evidence="4">Pyruvoyl-dependent arginine decarboxylase AaxB</fullName>
        <ecNumber evidence="3">4.1.1.19</ecNumber>
    </recommendedName>
</protein>